<dbReference type="InterPro" id="IPR050309">
    <property type="entry name" value="Type-B_Carboxylest/Lipase"/>
</dbReference>
<name>A0A9P5JXJ9_9AGAM</name>
<keyword evidence="6" id="KW-1185">Reference proteome</keyword>
<dbReference type="InterPro" id="IPR029058">
    <property type="entry name" value="AB_hydrolase_fold"/>
</dbReference>
<dbReference type="AlphaFoldDB" id="A0A9P5JXJ9"/>
<dbReference type="Gene3D" id="3.40.50.1820">
    <property type="entry name" value="alpha/beta hydrolase"/>
    <property type="match status" value="1"/>
</dbReference>
<dbReference type="InterPro" id="IPR019826">
    <property type="entry name" value="Carboxylesterase_B_AS"/>
</dbReference>
<evidence type="ECO:0000256" key="1">
    <source>
        <dbReference type="ARBA" id="ARBA00005964"/>
    </source>
</evidence>
<feature type="domain" description="Carboxylesterase type B" evidence="4">
    <location>
        <begin position="63"/>
        <end position="512"/>
    </location>
</feature>
<evidence type="ECO:0000313" key="6">
    <source>
        <dbReference type="Proteomes" id="UP000759537"/>
    </source>
</evidence>
<evidence type="ECO:0000256" key="2">
    <source>
        <dbReference type="ARBA" id="ARBA00022801"/>
    </source>
</evidence>
<dbReference type="Pfam" id="PF00135">
    <property type="entry name" value="COesterase"/>
    <property type="match status" value="1"/>
</dbReference>
<dbReference type="GO" id="GO:0016787">
    <property type="term" value="F:hydrolase activity"/>
    <property type="evidence" value="ECO:0007669"/>
    <property type="project" value="UniProtKB-KW"/>
</dbReference>
<dbReference type="EMBL" id="WHVB01000026">
    <property type="protein sequence ID" value="KAF8470326.1"/>
    <property type="molecule type" value="Genomic_DNA"/>
</dbReference>
<dbReference type="Proteomes" id="UP000759537">
    <property type="component" value="Unassembled WGS sequence"/>
</dbReference>
<feature type="signal peptide" evidence="3">
    <location>
        <begin position="1"/>
        <end position="20"/>
    </location>
</feature>
<sequence>MRIVHPILVLFADQAFFALAKIKPFAIQEQAIPNVINGFCNIGGAPPEAHLDNATFTGICEGGAARFLGIPYAEPPTGDRRLRLPDPLPPYEGNYDARKFGPSCPQQRMLLPRGLNTRLEKDVSDIFAKLYEKITVDNEDCLTINVFTPEDATNTSNLPVVVWIFGGGFEIGGTALYDGAVIVTRSIKMGEPIIFVSMNYRICLAAFGFLPGKEVKNAKIGNLGLQDQRLALKWVQKYISAFGGDPSKVTIWGESAGAISVALHMLVNKGDQEGLFRGAIMQSGGPIPVGDIENGQQYYDALVKNAACDNSPDTLECLRNVPYAKFKYAMDLSPNFFAYQGLALAWLPRVDGIFLTEPPQYAVLRGHVSNVPMITGMNAHFIVGNCDDEGSLFSLSSLNVTTTTELGQYLNSFMLPTAPKNQVDLLLQYYPEDVTAGCPFDTGPLNNLSVQYKRIAAIQGDIVFHGPRRLLLKYQANKQNSWAFVHKRGKFLPFIGAAHGTDLLDSFGGGKLADYVIYFTRNLDPNGDLEEISWPQYDLRDPKALIFQEFGLVVEDDNYRIDPLEFVANLSLLHPI</sequence>
<accession>A0A9P5JXJ9</accession>
<dbReference type="InterPro" id="IPR019819">
    <property type="entry name" value="Carboxylesterase_B_CS"/>
</dbReference>
<comment type="similarity">
    <text evidence="1 3">Belongs to the type-B carboxylesterase/lipase family.</text>
</comment>
<dbReference type="PROSITE" id="PS00941">
    <property type="entry name" value="CARBOXYLESTERASE_B_2"/>
    <property type="match status" value="1"/>
</dbReference>
<dbReference type="SUPFAM" id="SSF53474">
    <property type="entry name" value="alpha/beta-Hydrolases"/>
    <property type="match status" value="1"/>
</dbReference>
<dbReference type="PANTHER" id="PTHR11559">
    <property type="entry name" value="CARBOXYLESTERASE"/>
    <property type="match status" value="1"/>
</dbReference>
<protein>
    <recommendedName>
        <fullName evidence="3">Carboxylic ester hydrolase</fullName>
        <ecNumber evidence="3">3.1.1.-</ecNumber>
    </recommendedName>
</protein>
<dbReference type="EC" id="3.1.1.-" evidence="3"/>
<dbReference type="InterPro" id="IPR002018">
    <property type="entry name" value="CarbesteraseB"/>
</dbReference>
<comment type="caution">
    <text evidence="5">The sequence shown here is derived from an EMBL/GenBank/DDBJ whole genome shotgun (WGS) entry which is preliminary data.</text>
</comment>
<feature type="chain" id="PRO_5040535426" description="Carboxylic ester hydrolase" evidence="3">
    <location>
        <begin position="21"/>
        <end position="576"/>
    </location>
</feature>
<proteinExistence type="inferred from homology"/>
<evidence type="ECO:0000256" key="3">
    <source>
        <dbReference type="RuleBase" id="RU361235"/>
    </source>
</evidence>
<reference evidence="5" key="2">
    <citation type="journal article" date="2020" name="Nat. Commun.">
        <title>Large-scale genome sequencing of mycorrhizal fungi provides insights into the early evolution of symbiotic traits.</title>
        <authorList>
            <person name="Miyauchi S."/>
            <person name="Kiss E."/>
            <person name="Kuo A."/>
            <person name="Drula E."/>
            <person name="Kohler A."/>
            <person name="Sanchez-Garcia M."/>
            <person name="Morin E."/>
            <person name="Andreopoulos B."/>
            <person name="Barry K.W."/>
            <person name="Bonito G."/>
            <person name="Buee M."/>
            <person name="Carver A."/>
            <person name="Chen C."/>
            <person name="Cichocki N."/>
            <person name="Clum A."/>
            <person name="Culley D."/>
            <person name="Crous P.W."/>
            <person name="Fauchery L."/>
            <person name="Girlanda M."/>
            <person name="Hayes R.D."/>
            <person name="Keri Z."/>
            <person name="LaButti K."/>
            <person name="Lipzen A."/>
            <person name="Lombard V."/>
            <person name="Magnuson J."/>
            <person name="Maillard F."/>
            <person name="Murat C."/>
            <person name="Nolan M."/>
            <person name="Ohm R.A."/>
            <person name="Pangilinan J."/>
            <person name="Pereira M.F."/>
            <person name="Perotto S."/>
            <person name="Peter M."/>
            <person name="Pfister S."/>
            <person name="Riley R."/>
            <person name="Sitrit Y."/>
            <person name="Stielow J.B."/>
            <person name="Szollosi G."/>
            <person name="Zifcakova L."/>
            <person name="Stursova M."/>
            <person name="Spatafora J.W."/>
            <person name="Tedersoo L."/>
            <person name="Vaario L.M."/>
            <person name="Yamada A."/>
            <person name="Yan M."/>
            <person name="Wang P."/>
            <person name="Xu J."/>
            <person name="Bruns T."/>
            <person name="Baldrian P."/>
            <person name="Vilgalys R."/>
            <person name="Dunand C."/>
            <person name="Henrissat B."/>
            <person name="Grigoriev I.V."/>
            <person name="Hibbett D."/>
            <person name="Nagy L.G."/>
            <person name="Martin F.M."/>
        </authorList>
    </citation>
    <scope>NUCLEOTIDE SEQUENCE</scope>
    <source>
        <strain evidence="5">Prilba</strain>
    </source>
</reference>
<gene>
    <name evidence="5" type="ORF">DFH94DRAFT_637765</name>
</gene>
<organism evidence="5 6">
    <name type="scientific">Russula ochroleuca</name>
    <dbReference type="NCBI Taxonomy" id="152965"/>
    <lineage>
        <taxon>Eukaryota</taxon>
        <taxon>Fungi</taxon>
        <taxon>Dikarya</taxon>
        <taxon>Basidiomycota</taxon>
        <taxon>Agaricomycotina</taxon>
        <taxon>Agaricomycetes</taxon>
        <taxon>Russulales</taxon>
        <taxon>Russulaceae</taxon>
        <taxon>Russula</taxon>
    </lineage>
</organism>
<evidence type="ECO:0000313" key="5">
    <source>
        <dbReference type="EMBL" id="KAF8470326.1"/>
    </source>
</evidence>
<dbReference type="OrthoDB" id="408631at2759"/>
<reference evidence="5" key="1">
    <citation type="submission" date="2019-10" db="EMBL/GenBank/DDBJ databases">
        <authorList>
            <consortium name="DOE Joint Genome Institute"/>
            <person name="Kuo A."/>
            <person name="Miyauchi S."/>
            <person name="Kiss E."/>
            <person name="Drula E."/>
            <person name="Kohler A."/>
            <person name="Sanchez-Garcia M."/>
            <person name="Andreopoulos B."/>
            <person name="Barry K.W."/>
            <person name="Bonito G."/>
            <person name="Buee M."/>
            <person name="Carver A."/>
            <person name="Chen C."/>
            <person name="Cichocki N."/>
            <person name="Clum A."/>
            <person name="Culley D."/>
            <person name="Crous P.W."/>
            <person name="Fauchery L."/>
            <person name="Girlanda M."/>
            <person name="Hayes R."/>
            <person name="Keri Z."/>
            <person name="LaButti K."/>
            <person name="Lipzen A."/>
            <person name="Lombard V."/>
            <person name="Magnuson J."/>
            <person name="Maillard F."/>
            <person name="Morin E."/>
            <person name="Murat C."/>
            <person name="Nolan M."/>
            <person name="Ohm R."/>
            <person name="Pangilinan J."/>
            <person name="Pereira M."/>
            <person name="Perotto S."/>
            <person name="Peter M."/>
            <person name="Riley R."/>
            <person name="Sitrit Y."/>
            <person name="Stielow B."/>
            <person name="Szollosi G."/>
            <person name="Zifcakova L."/>
            <person name="Stursova M."/>
            <person name="Spatafora J.W."/>
            <person name="Tedersoo L."/>
            <person name="Vaario L.-M."/>
            <person name="Yamada A."/>
            <person name="Yan M."/>
            <person name="Wang P."/>
            <person name="Xu J."/>
            <person name="Bruns T."/>
            <person name="Baldrian P."/>
            <person name="Vilgalys R."/>
            <person name="Henrissat B."/>
            <person name="Grigoriev I.V."/>
            <person name="Hibbett D."/>
            <person name="Nagy L.G."/>
            <person name="Martin F.M."/>
        </authorList>
    </citation>
    <scope>NUCLEOTIDE SEQUENCE</scope>
    <source>
        <strain evidence="5">Prilba</strain>
    </source>
</reference>
<dbReference type="PROSITE" id="PS00122">
    <property type="entry name" value="CARBOXYLESTERASE_B_1"/>
    <property type="match status" value="1"/>
</dbReference>
<evidence type="ECO:0000259" key="4">
    <source>
        <dbReference type="Pfam" id="PF00135"/>
    </source>
</evidence>
<keyword evidence="3" id="KW-0732">Signal</keyword>
<keyword evidence="2 3" id="KW-0378">Hydrolase</keyword>